<proteinExistence type="predicted"/>
<sequence>MSYNIAVAGKGGTGKTSLTGLLIDILLKENKKPILVVDADANANINEVLGVEVDETIGQIREEANMTEKKGNSFPGGMTKAQFLQWKLNSILVEGNGYDLLVMGRSEGEGCYCFVNGILREQVKQISGQYNYVITDNEAGMEHLSRKTTKHIDTLLLVSDCSRRSIQAVARIRDLAKELNLSVGKVYLIVNKAPEGILSDGVKEEINMHNLDLLGVVPLDELIYKYDSDGIPLVKLPEESKSRLAMENIVAKLELK</sequence>
<dbReference type="GO" id="GO:0051782">
    <property type="term" value="P:negative regulation of cell division"/>
    <property type="evidence" value="ECO:0007669"/>
    <property type="project" value="TreeGrafter"/>
</dbReference>
<evidence type="ECO:0000259" key="1">
    <source>
        <dbReference type="Pfam" id="PF01656"/>
    </source>
</evidence>
<dbReference type="PANTHER" id="PTHR43384">
    <property type="entry name" value="SEPTUM SITE-DETERMINING PROTEIN MIND HOMOLOG, CHLOROPLASTIC-RELATED"/>
    <property type="match status" value="1"/>
</dbReference>
<evidence type="ECO:0000313" key="3">
    <source>
        <dbReference type="Proteomes" id="UP001198983"/>
    </source>
</evidence>
<dbReference type="Proteomes" id="UP001198983">
    <property type="component" value="Chromosome"/>
</dbReference>
<dbReference type="Pfam" id="PF01656">
    <property type="entry name" value="CbiA"/>
    <property type="match status" value="1"/>
</dbReference>
<dbReference type="SUPFAM" id="SSF52540">
    <property type="entry name" value="P-loop containing nucleoside triphosphate hydrolases"/>
    <property type="match status" value="1"/>
</dbReference>
<dbReference type="KEGG" id="tem:JW646_10875"/>
<dbReference type="GO" id="GO:0009898">
    <property type="term" value="C:cytoplasmic side of plasma membrane"/>
    <property type="evidence" value="ECO:0007669"/>
    <property type="project" value="TreeGrafter"/>
</dbReference>
<dbReference type="InterPro" id="IPR014433">
    <property type="entry name" value="CooC"/>
</dbReference>
<protein>
    <submittedName>
        <fullName evidence="2">AAA family ATPase</fullName>
    </submittedName>
</protein>
<name>A0AAX2ZB84_9FIRM</name>
<dbReference type="PANTHER" id="PTHR43384:SF7">
    <property type="entry name" value="CARBON-MONOXIDE DEHYDROGENASE ACCESSORY PROTEIN"/>
    <property type="match status" value="1"/>
</dbReference>
<dbReference type="InterPro" id="IPR002586">
    <property type="entry name" value="CobQ/CobB/MinD/ParA_Nub-bd_dom"/>
</dbReference>
<gene>
    <name evidence="2" type="ORF">JW646_10875</name>
</gene>
<dbReference type="GO" id="GO:0016887">
    <property type="term" value="F:ATP hydrolysis activity"/>
    <property type="evidence" value="ECO:0007669"/>
    <property type="project" value="TreeGrafter"/>
</dbReference>
<dbReference type="Gene3D" id="3.40.50.300">
    <property type="entry name" value="P-loop containing nucleotide triphosphate hydrolases"/>
    <property type="match status" value="1"/>
</dbReference>
<accession>A0AAX2ZB84</accession>
<dbReference type="InterPro" id="IPR027417">
    <property type="entry name" value="P-loop_NTPase"/>
</dbReference>
<keyword evidence="3" id="KW-1185">Reference proteome</keyword>
<dbReference type="InterPro" id="IPR050625">
    <property type="entry name" value="ParA/MinD_ATPase"/>
</dbReference>
<feature type="domain" description="CobQ/CobB/MinD/ParA nucleotide binding" evidence="1">
    <location>
        <begin position="6"/>
        <end position="232"/>
    </location>
</feature>
<dbReference type="RefSeq" id="WP_074919948.1">
    <property type="nucleotide sequence ID" value="NZ_CP081135.1"/>
</dbReference>
<organism evidence="2 3">
    <name type="scientific">Terrisporobacter hibernicus</name>
    <dbReference type="NCBI Taxonomy" id="2813371"/>
    <lineage>
        <taxon>Bacteria</taxon>
        <taxon>Bacillati</taxon>
        <taxon>Bacillota</taxon>
        <taxon>Clostridia</taxon>
        <taxon>Peptostreptococcales</taxon>
        <taxon>Peptostreptococcaceae</taxon>
        <taxon>Terrisporobacter</taxon>
    </lineage>
</organism>
<dbReference type="CDD" id="cd02034">
    <property type="entry name" value="CooC1"/>
    <property type="match status" value="1"/>
</dbReference>
<dbReference type="GO" id="GO:0005829">
    <property type="term" value="C:cytosol"/>
    <property type="evidence" value="ECO:0007669"/>
    <property type="project" value="TreeGrafter"/>
</dbReference>
<reference evidence="2 3" key="1">
    <citation type="journal article" date="2023" name="Int. J. Syst. Evol. Microbiol.">
        <title>Terrisporobacter hibernicus sp. nov., isolated from bovine faeces in Northern Ireland.</title>
        <authorList>
            <person name="Mitchell M."/>
            <person name="Nguyen S.V."/>
            <person name="Connor M."/>
            <person name="Fairley D.J."/>
            <person name="Donoghue O."/>
            <person name="Marshall H."/>
            <person name="Koolman L."/>
            <person name="McMullan G."/>
            <person name="Schaffer K.E."/>
            <person name="McGrath J.W."/>
            <person name="Fanning S."/>
        </authorList>
    </citation>
    <scope>NUCLEOTIDE SEQUENCE [LARGE SCALE GENOMIC DNA]</scope>
    <source>
        <strain evidence="2 3">MCA3</strain>
    </source>
</reference>
<dbReference type="AlphaFoldDB" id="A0AAX2ZB84"/>
<dbReference type="GO" id="GO:0005524">
    <property type="term" value="F:ATP binding"/>
    <property type="evidence" value="ECO:0007669"/>
    <property type="project" value="TreeGrafter"/>
</dbReference>
<evidence type="ECO:0000313" key="2">
    <source>
        <dbReference type="EMBL" id="UEL46156.1"/>
    </source>
</evidence>
<dbReference type="PIRSF" id="PIRSF005647">
    <property type="entry name" value="CooC"/>
    <property type="match status" value="1"/>
</dbReference>
<dbReference type="EMBL" id="CP081135">
    <property type="protein sequence ID" value="UEL46156.1"/>
    <property type="molecule type" value="Genomic_DNA"/>
</dbReference>